<keyword evidence="2" id="KW-0540">Nuclease</keyword>
<accession>A0A846MMG7</accession>
<dbReference type="SUPFAM" id="SSF52980">
    <property type="entry name" value="Restriction endonuclease-like"/>
    <property type="match status" value="1"/>
</dbReference>
<dbReference type="EMBL" id="JAASRN010000001">
    <property type="protein sequence ID" value="NIK72738.1"/>
    <property type="molecule type" value="Genomic_DNA"/>
</dbReference>
<dbReference type="Pfam" id="PF12705">
    <property type="entry name" value="PDDEXK_1"/>
    <property type="match status" value="1"/>
</dbReference>
<evidence type="ECO:0000313" key="2">
    <source>
        <dbReference type="EMBL" id="NIK72738.1"/>
    </source>
</evidence>
<name>A0A846MMG7_9BACT</name>
<dbReference type="Gene3D" id="3.90.320.10">
    <property type="match status" value="1"/>
</dbReference>
<dbReference type="InterPro" id="IPR011335">
    <property type="entry name" value="Restrct_endonuc-II-like"/>
</dbReference>
<feature type="domain" description="PD-(D/E)XK endonuclease-like" evidence="1">
    <location>
        <begin position="793"/>
        <end position="1113"/>
    </location>
</feature>
<dbReference type="SUPFAM" id="SSF52540">
    <property type="entry name" value="P-loop containing nucleoside triphosphate hydrolases"/>
    <property type="match status" value="1"/>
</dbReference>
<sequence length="1121" mass="128677">MKQIAAIDNCLDKALVKKLLEKQAQQKAKGDEVIFLLPTKRAVIEMKKIAGDDIEAYAWEDFMLQQAAKKLGVKTTQAGGVPGPAPEPQLLILLYSCLKNQLKEQVSELWHDEEEKTQATEEEAQQEVQQVLNERIAAFLALLLKDLIALDEALMDVHSVLDNLKDIKNLEYLSLAWNDPAKLKEAPPSVRRQVLLYRSLPEVYEQFRKQCEARKIAHKGQLWRAWAENALEWFEAAPGDYWIVAGLSELSRAEIEVLRKLQKAQKLQIYWESDVYYHEPEPERKLPAYKDWHPIGERLRHFCNSTGAGEEALILGNSLAQGTKDFYFVSVPMASMQAHLVCNCLRGKDEIAHALGLDPSLTTGIVLVDTYLLPVFARALAQENPSISMGIALTSTPAYQLMQAIFQLHFNEQWRVHKIEMQKQTDESQQPLSSQASSAVSDIGAEEMNAKEPKERRVLCYYYADVSAVLTHPYIYSLLNTRLATEGVSTHVHAQDLIQLFLKQMTAARHAYISKTELTRFAEAAIEAVKANKQQLSDAECEKTKDIFTTLINELFDYWKQGTGTERALQMLKSLTTQLLEVMKQEESTLAQLNASHLEEIQKILEEMEYLLEEVPEDTVAVSLGFFRGLFQQMTYDRFIYSDISPDSNTKIHLLGLSESRLLSFDQLIFVTANEGYLPAETKFHSLLPYSFHASSALPLPEEQILKTTQDTYRLLHHARKVVMIYVDDENYEPSRYLYQIEDELQVYNKNIQLTKIRVAPPVAKAKPEEQLIIEKHEAIIHSIKNYLENKGLSPTALDAYLSCNLRFYFSYVLGFRREEEINDELEDNEFGTVLHAVLERIFGYYKGKEVTQAELHKWLSPTIEDESEGGKGKPIIASFVEEELHKRGQNNEGSGLLAKVALEALIERFLKLQIQEMNNQQWKIEALEVSMENENSIVLPVDVPGVGHVKARIKGTIDRVDKRTDLLTKEDAYYVIDYKSGQVKAEKLEIPKNKPLSLRDIFSYQEEKSNIDYSKIRQLLIYTYLYLHHLRNHEGREELPARVYAGIYSFRNMTEGLLLLKKQSVWDIQQEEKELKESLEAVVKDMLDTSKKIKKVEDERHCKYCDYKVICQRKIKESSY</sequence>
<dbReference type="RefSeq" id="WP_166918046.1">
    <property type="nucleotide sequence ID" value="NZ_JAASRN010000001.1"/>
</dbReference>
<organism evidence="2 3">
    <name type="scientific">Thermonema lapsum</name>
    <dbReference type="NCBI Taxonomy" id="28195"/>
    <lineage>
        <taxon>Bacteria</taxon>
        <taxon>Pseudomonadati</taxon>
        <taxon>Bacteroidota</taxon>
        <taxon>Cytophagia</taxon>
        <taxon>Cytophagales</taxon>
        <taxon>Thermonemataceae</taxon>
        <taxon>Thermonema</taxon>
    </lineage>
</organism>
<keyword evidence="3" id="KW-1185">Reference proteome</keyword>
<comment type="caution">
    <text evidence="2">The sequence shown here is derived from an EMBL/GenBank/DDBJ whole genome shotgun (WGS) entry which is preliminary data.</text>
</comment>
<dbReference type="InterPro" id="IPR011604">
    <property type="entry name" value="PDDEXK-like_dom_sf"/>
</dbReference>
<gene>
    <name evidence="2" type="ORF">FHS56_000224</name>
</gene>
<dbReference type="GO" id="GO:0004527">
    <property type="term" value="F:exonuclease activity"/>
    <property type="evidence" value="ECO:0007669"/>
    <property type="project" value="UniProtKB-KW"/>
</dbReference>
<evidence type="ECO:0000259" key="1">
    <source>
        <dbReference type="Pfam" id="PF12705"/>
    </source>
</evidence>
<evidence type="ECO:0000313" key="3">
    <source>
        <dbReference type="Proteomes" id="UP000537126"/>
    </source>
</evidence>
<proteinExistence type="predicted"/>
<reference evidence="2 3" key="1">
    <citation type="submission" date="2020-03" db="EMBL/GenBank/DDBJ databases">
        <title>Genomic Encyclopedia of Type Strains, Phase IV (KMG-IV): sequencing the most valuable type-strain genomes for metagenomic binning, comparative biology and taxonomic classification.</title>
        <authorList>
            <person name="Goeker M."/>
        </authorList>
    </citation>
    <scope>NUCLEOTIDE SEQUENCE [LARGE SCALE GENOMIC DNA]</scope>
    <source>
        <strain evidence="2 3">DSM 5718</strain>
    </source>
</reference>
<dbReference type="InterPro" id="IPR027417">
    <property type="entry name" value="P-loop_NTPase"/>
</dbReference>
<dbReference type="InterPro" id="IPR038726">
    <property type="entry name" value="PDDEXK_AddAB-type"/>
</dbReference>
<dbReference type="AlphaFoldDB" id="A0A846MMG7"/>
<protein>
    <submittedName>
        <fullName evidence="2">CRISPR/Cas system-associated exonuclease Cas4 (RecB family)</fullName>
    </submittedName>
</protein>
<dbReference type="Proteomes" id="UP000537126">
    <property type="component" value="Unassembled WGS sequence"/>
</dbReference>
<keyword evidence="2" id="KW-0269">Exonuclease</keyword>
<keyword evidence="2" id="KW-0378">Hydrolase</keyword>